<dbReference type="Proteomes" id="UP000053745">
    <property type="component" value="Unassembled WGS sequence"/>
</dbReference>
<gene>
    <name evidence="1" type="ORF">N323_02532</name>
</gene>
<dbReference type="OrthoDB" id="416454at2759"/>
<organism evidence="1 2">
    <name type="scientific">Cathartes aura</name>
    <name type="common">Turkey vulture</name>
    <name type="synonym">Vultur aura</name>
    <dbReference type="NCBI Taxonomy" id="43455"/>
    <lineage>
        <taxon>Eukaryota</taxon>
        <taxon>Metazoa</taxon>
        <taxon>Chordata</taxon>
        <taxon>Craniata</taxon>
        <taxon>Vertebrata</taxon>
        <taxon>Euteleostomi</taxon>
        <taxon>Archelosauria</taxon>
        <taxon>Archosauria</taxon>
        <taxon>Dinosauria</taxon>
        <taxon>Saurischia</taxon>
        <taxon>Theropoda</taxon>
        <taxon>Coelurosauria</taxon>
        <taxon>Aves</taxon>
        <taxon>Neognathae</taxon>
        <taxon>Neoaves</taxon>
        <taxon>Telluraves</taxon>
        <taxon>Accipitrimorphae</taxon>
        <taxon>Accipitriformes</taxon>
        <taxon>Cathartidae</taxon>
        <taxon>Cathartes</taxon>
    </lineage>
</organism>
<dbReference type="GO" id="GO:0003964">
    <property type="term" value="F:RNA-directed DNA polymerase activity"/>
    <property type="evidence" value="ECO:0007669"/>
    <property type="project" value="UniProtKB-KW"/>
</dbReference>
<evidence type="ECO:0000313" key="2">
    <source>
        <dbReference type="Proteomes" id="UP000053745"/>
    </source>
</evidence>
<accession>A0A091L052</accession>
<dbReference type="EMBL" id="KL292264">
    <property type="protein sequence ID" value="KFP49809.1"/>
    <property type="molecule type" value="Genomic_DNA"/>
</dbReference>
<dbReference type="GO" id="GO:0061343">
    <property type="term" value="P:cell adhesion involved in heart morphogenesis"/>
    <property type="evidence" value="ECO:0007669"/>
    <property type="project" value="TreeGrafter"/>
</dbReference>
<keyword evidence="2" id="KW-1185">Reference proteome</keyword>
<feature type="non-terminal residue" evidence="1">
    <location>
        <position position="109"/>
    </location>
</feature>
<dbReference type="GO" id="GO:0031012">
    <property type="term" value="C:extracellular matrix"/>
    <property type="evidence" value="ECO:0007669"/>
    <property type="project" value="TreeGrafter"/>
</dbReference>
<keyword evidence="1" id="KW-0548">Nucleotidyltransferase</keyword>
<feature type="non-terminal residue" evidence="1">
    <location>
        <position position="1"/>
    </location>
</feature>
<reference evidence="1 2" key="1">
    <citation type="submission" date="2014-04" db="EMBL/GenBank/DDBJ databases">
        <title>Genome evolution of avian class.</title>
        <authorList>
            <person name="Zhang G."/>
            <person name="Li C."/>
        </authorList>
    </citation>
    <scope>NUCLEOTIDE SEQUENCE [LARGE SCALE GENOMIC DNA]</scope>
    <source>
        <strain evidence="1">BGI_N323</strain>
    </source>
</reference>
<dbReference type="PANTHER" id="PTHR33395:SF22">
    <property type="entry name" value="REVERSE TRANSCRIPTASE DOMAIN-CONTAINING PROTEIN"/>
    <property type="match status" value="1"/>
</dbReference>
<keyword evidence="1" id="KW-0808">Transferase</keyword>
<evidence type="ECO:0000313" key="1">
    <source>
        <dbReference type="EMBL" id="KFP49809.1"/>
    </source>
</evidence>
<sequence>PLVKEYQVREYLSKMGIPKSMGPDGMHAQVLRELANVIARSLSIIFEMSWQMGEVPEDWKTASITPIVQKDKEDLGNYRLISLTSIPGKVMEQLILETMSRHLKDKKVI</sequence>
<dbReference type="GO" id="GO:0007508">
    <property type="term" value="P:larval heart development"/>
    <property type="evidence" value="ECO:0007669"/>
    <property type="project" value="TreeGrafter"/>
</dbReference>
<name>A0A091L052_CATAU</name>
<proteinExistence type="predicted"/>
<dbReference type="PANTHER" id="PTHR33395">
    <property type="entry name" value="TRANSCRIPTASE, PUTATIVE-RELATED-RELATED"/>
    <property type="match status" value="1"/>
</dbReference>
<dbReference type="AlphaFoldDB" id="A0A091L052"/>
<keyword evidence="1" id="KW-0695">RNA-directed DNA polymerase</keyword>
<protein>
    <submittedName>
        <fullName evidence="1">RNA-directed DNA polymerase from mobile element jockey</fullName>
    </submittedName>
</protein>